<dbReference type="EMBL" id="BMAV01021592">
    <property type="protein sequence ID" value="GFY75732.1"/>
    <property type="molecule type" value="Genomic_DNA"/>
</dbReference>
<comment type="caution">
    <text evidence="1">The sequence shown here is derived from an EMBL/GenBank/DDBJ whole genome shotgun (WGS) entry which is preliminary data.</text>
</comment>
<proteinExistence type="predicted"/>
<name>A0A8X6YPM3_9ARAC</name>
<protein>
    <submittedName>
        <fullName evidence="1">Uncharacterized protein</fullName>
    </submittedName>
</protein>
<evidence type="ECO:0000313" key="1">
    <source>
        <dbReference type="EMBL" id="GFY75732.1"/>
    </source>
</evidence>
<dbReference type="Proteomes" id="UP000886998">
    <property type="component" value="Unassembled WGS sequence"/>
</dbReference>
<dbReference type="AlphaFoldDB" id="A0A8X6YPM3"/>
<accession>A0A8X6YPM3</accession>
<organism evidence="1 2">
    <name type="scientific">Trichonephila inaurata madagascariensis</name>
    <dbReference type="NCBI Taxonomy" id="2747483"/>
    <lineage>
        <taxon>Eukaryota</taxon>
        <taxon>Metazoa</taxon>
        <taxon>Ecdysozoa</taxon>
        <taxon>Arthropoda</taxon>
        <taxon>Chelicerata</taxon>
        <taxon>Arachnida</taxon>
        <taxon>Araneae</taxon>
        <taxon>Araneomorphae</taxon>
        <taxon>Entelegynae</taxon>
        <taxon>Araneoidea</taxon>
        <taxon>Nephilidae</taxon>
        <taxon>Trichonephila</taxon>
        <taxon>Trichonephila inaurata</taxon>
    </lineage>
</organism>
<reference evidence="1" key="1">
    <citation type="submission" date="2020-08" db="EMBL/GenBank/DDBJ databases">
        <title>Multicomponent nature underlies the extraordinary mechanical properties of spider dragline silk.</title>
        <authorList>
            <person name="Kono N."/>
            <person name="Nakamura H."/>
            <person name="Mori M."/>
            <person name="Yoshida Y."/>
            <person name="Ohtoshi R."/>
            <person name="Malay A.D."/>
            <person name="Moran D.A.P."/>
            <person name="Tomita M."/>
            <person name="Numata K."/>
            <person name="Arakawa K."/>
        </authorList>
    </citation>
    <scope>NUCLEOTIDE SEQUENCE</scope>
</reference>
<keyword evidence="2" id="KW-1185">Reference proteome</keyword>
<gene>
    <name evidence="1" type="ORF">TNIN_425641</name>
</gene>
<sequence>MVNKKKKSHSPRSRTYLISLCYFLYKALPQYKRPVFLVSQLRMLERCASSGKGGFLLFSKIDAFLSMRRRGLGEKECFCGALNEPLHCDECLLSLCPFCVP</sequence>
<evidence type="ECO:0000313" key="2">
    <source>
        <dbReference type="Proteomes" id="UP000886998"/>
    </source>
</evidence>